<organism evidence="1 2">
    <name type="scientific">Pseudoalteromonas phage H101</name>
    <dbReference type="NCBI Taxonomy" id="1654919"/>
    <lineage>
        <taxon>Viruses</taxon>
        <taxon>Duplodnaviria</taxon>
        <taxon>Heunggongvirae</taxon>
        <taxon>Uroviricota</taxon>
        <taxon>Caudoviricetes</taxon>
        <taxon>Shandongvirus</taxon>
        <taxon>Shandongvirus H101</taxon>
    </lineage>
</organism>
<evidence type="ECO:0000313" key="1">
    <source>
        <dbReference type="EMBL" id="AKO61060.1"/>
    </source>
</evidence>
<name>A0A0H4J2A0_9CAUD</name>
<dbReference type="Proteomes" id="UP000202763">
    <property type="component" value="Segment"/>
</dbReference>
<keyword evidence="2" id="KW-1185">Reference proteome</keyword>
<evidence type="ECO:0000313" key="2">
    <source>
        <dbReference type="Proteomes" id="UP000202763"/>
    </source>
</evidence>
<sequence length="46" mass="5479">MSRLYKNWFVHNCIGHPLMYFAAVLFSVELSKKIHDGTLPDRKHYD</sequence>
<reference evidence="1 2" key="1">
    <citation type="submission" date="2015-05" db="EMBL/GenBank/DDBJ databases">
        <authorList>
            <person name="Wang D.B."/>
            <person name="Wang M."/>
        </authorList>
    </citation>
    <scope>NUCLEOTIDE SEQUENCE [LARGE SCALE GENOMIC DNA]</scope>
</reference>
<dbReference type="RefSeq" id="YP_009225593.1">
    <property type="nucleotide sequence ID" value="NC_029094.1"/>
</dbReference>
<dbReference type="EMBL" id="KR534323">
    <property type="protein sequence ID" value="AKO61060.1"/>
    <property type="molecule type" value="Genomic_DNA"/>
</dbReference>
<protein>
    <submittedName>
        <fullName evidence="1">Uncharacterized protein</fullName>
    </submittedName>
</protein>
<dbReference type="KEGG" id="vg:26796654"/>
<proteinExistence type="predicted"/>
<dbReference type="GeneID" id="26796654"/>
<accession>A0A0H4J2A0</accession>